<keyword evidence="5 12" id="KW-0378">Hydrolase</keyword>
<protein>
    <recommendedName>
        <fullName evidence="11 12">Replicative DNA helicase</fullName>
        <ecNumber evidence="11 12">5.6.2.3</ecNumber>
    </recommendedName>
</protein>
<dbReference type="InterPro" id="IPR027417">
    <property type="entry name" value="P-loop_NTPase"/>
</dbReference>
<feature type="domain" description="SF4 helicase" evidence="14">
    <location>
        <begin position="188"/>
        <end position="452"/>
    </location>
</feature>
<feature type="region of interest" description="Disordered" evidence="13">
    <location>
        <begin position="1"/>
        <end position="20"/>
    </location>
</feature>
<keyword evidence="6 12" id="KW-0347">Helicase</keyword>
<dbReference type="PANTHER" id="PTHR30153:SF2">
    <property type="entry name" value="REPLICATIVE DNA HELICASE"/>
    <property type="match status" value="1"/>
</dbReference>
<dbReference type="InterPro" id="IPR016136">
    <property type="entry name" value="DNA_helicase_N/primase_C"/>
</dbReference>
<comment type="caution">
    <text evidence="15">The sequence shown here is derived from an EMBL/GenBank/DDBJ whole genome shotgun (WGS) entry which is preliminary data.</text>
</comment>
<comment type="catalytic activity">
    <reaction evidence="10 12">
        <text>ATP + H2O = ADP + phosphate + H(+)</text>
        <dbReference type="Rhea" id="RHEA:13065"/>
        <dbReference type="ChEBI" id="CHEBI:15377"/>
        <dbReference type="ChEBI" id="CHEBI:15378"/>
        <dbReference type="ChEBI" id="CHEBI:30616"/>
        <dbReference type="ChEBI" id="CHEBI:43474"/>
        <dbReference type="ChEBI" id="CHEBI:456216"/>
        <dbReference type="EC" id="5.6.2.3"/>
    </reaction>
</comment>
<evidence type="ECO:0000256" key="1">
    <source>
        <dbReference type="ARBA" id="ARBA00008428"/>
    </source>
</evidence>
<dbReference type="Pfam" id="PF00772">
    <property type="entry name" value="DnaB"/>
    <property type="match status" value="1"/>
</dbReference>
<evidence type="ECO:0000256" key="7">
    <source>
        <dbReference type="ARBA" id="ARBA00022840"/>
    </source>
</evidence>
<keyword evidence="7 12" id="KW-0067">ATP-binding</keyword>
<dbReference type="EMBL" id="JBHLYQ010000001">
    <property type="protein sequence ID" value="MFC0080618.1"/>
    <property type="molecule type" value="Genomic_DNA"/>
</dbReference>
<evidence type="ECO:0000256" key="13">
    <source>
        <dbReference type="SAM" id="MobiDB-lite"/>
    </source>
</evidence>
<keyword evidence="3 12" id="KW-0235">DNA replication</keyword>
<keyword evidence="2 12" id="KW-0639">Primosome</keyword>
<feature type="compositionally biased region" description="Polar residues" evidence="13">
    <location>
        <begin position="1"/>
        <end position="17"/>
    </location>
</feature>
<keyword evidence="4 12" id="KW-0547">Nucleotide-binding</keyword>
<dbReference type="InterPro" id="IPR007693">
    <property type="entry name" value="DNA_helicase_DnaB-like_N"/>
</dbReference>
<dbReference type="Pfam" id="PF03796">
    <property type="entry name" value="DnaB_C"/>
    <property type="match status" value="1"/>
</dbReference>
<dbReference type="GO" id="GO:0003678">
    <property type="term" value="F:DNA helicase activity"/>
    <property type="evidence" value="ECO:0007669"/>
    <property type="project" value="UniProtKB-EC"/>
</dbReference>
<dbReference type="EC" id="5.6.2.3" evidence="11 12"/>
<dbReference type="Gene3D" id="1.10.860.10">
    <property type="entry name" value="DNAb Helicase, Chain A"/>
    <property type="match status" value="1"/>
</dbReference>
<keyword evidence="16" id="KW-1185">Reference proteome</keyword>
<dbReference type="RefSeq" id="WP_248106800.1">
    <property type="nucleotide sequence ID" value="NZ_JAKHEX010000006.1"/>
</dbReference>
<accession>A0ABV6BYU2</accession>
<evidence type="ECO:0000256" key="3">
    <source>
        <dbReference type="ARBA" id="ARBA00022705"/>
    </source>
</evidence>
<evidence type="ECO:0000256" key="8">
    <source>
        <dbReference type="ARBA" id="ARBA00023125"/>
    </source>
</evidence>
<evidence type="ECO:0000256" key="9">
    <source>
        <dbReference type="ARBA" id="ARBA00023235"/>
    </source>
</evidence>
<comment type="similarity">
    <text evidence="1 12">Belongs to the helicase family. DnaB subfamily.</text>
</comment>
<evidence type="ECO:0000256" key="6">
    <source>
        <dbReference type="ARBA" id="ARBA00022806"/>
    </source>
</evidence>
<keyword evidence="9" id="KW-0413">Isomerase</keyword>
<evidence type="ECO:0000256" key="12">
    <source>
        <dbReference type="RuleBase" id="RU362085"/>
    </source>
</evidence>
<proteinExistence type="inferred from homology"/>
<evidence type="ECO:0000256" key="10">
    <source>
        <dbReference type="ARBA" id="ARBA00048954"/>
    </source>
</evidence>
<name>A0ABV6BYU2_9ACTN</name>
<sequence length="452" mass="49662">MANTLDETATRRVSSSRVPPHNLEAEESVLGAMLLSRDAIAAALERLRAEDFYKPAHGVVFSAIASLYARGEPADPVTVTEELRRQGLMEAVGDPALLVRLQVSTPSTANAGHYARIVEEHALLRRLVAVAGEIAELGYSVPEDVSEAVDRAESLVFEVAQRRVVDTLSPLRELLAASLDHLEQLYEREQTVTGVPTGYVDLDERLAGLQPSNLVVVGARPSMGKTSFALGIVRHAALATRKPVLLFSLEMSHLELTQRLLCAEARVDASRMRTGRLHDSDWPKISDAIGRLGDAPIFIDDNPNLTVMDVRAKARRLMAKEGLGLVVVDYLQLMTGRARAESRQVEVSEISRGLKILARELKVPVVALSQLSRNLEMRQDKRPVLADLRESGSIEQDADVVLFIYRDEVYNPDSPDRGTAEIIIAKHRNGPVGAVQLAFVDHYARFANIARV</sequence>
<evidence type="ECO:0000256" key="11">
    <source>
        <dbReference type="NCBIfam" id="TIGR00665"/>
    </source>
</evidence>
<evidence type="ECO:0000259" key="14">
    <source>
        <dbReference type="PROSITE" id="PS51199"/>
    </source>
</evidence>
<evidence type="ECO:0000313" key="16">
    <source>
        <dbReference type="Proteomes" id="UP001589788"/>
    </source>
</evidence>
<dbReference type="Proteomes" id="UP001589788">
    <property type="component" value="Unassembled WGS sequence"/>
</dbReference>
<dbReference type="InterPro" id="IPR036185">
    <property type="entry name" value="DNA_heli_DnaB-like_N_sf"/>
</dbReference>
<keyword evidence="8 12" id="KW-0238">DNA-binding</keyword>
<comment type="function">
    <text evidence="12">The main replicative DNA helicase, it participates in initiation and elongation during chromosome replication. Travels ahead of the DNA replisome, separating dsDNA into templates for DNA synthesis. A processive ATP-dependent 5'-3' DNA helicase it has DNA-dependent ATPase activity.</text>
</comment>
<dbReference type="NCBIfam" id="TIGR00665">
    <property type="entry name" value="DnaB"/>
    <property type="match status" value="1"/>
</dbReference>
<dbReference type="InterPro" id="IPR007694">
    <property type="entry name" value="DNA_helicase_DnaB-like_C"/>
</dbReference>
<gene>
    <name evidence="15" type="primary">dnaB</name>
    <name evidence="15" type="ORF">ACFFRE_00410</name>
</gene>
<organism evidence="15 16">
    <name type="scientific">Aciditerrimonas ferrireducens</name>
    <dbReference type="NCBI Taxonomy" id="667306"/>
    <lineage>
        <taxon>Bacteria</taxon>
        <taxon>Bacillati</taxon>
        <taxon>Actinomycetota</taxon>
        <taxon>Acidimicrobiia</taxon>
        <taxon>Acidimicrobiales</taxon>
        <taxon>Acidimicrobiaceae</taxon>
        <taxon>Aciditerrimonas</taxon>
    </lineage>
</organism>
<evidence type="ECO:0000313" key="15">
    <source>
        <dbReference type="EMBL" id="MFC0080618.1"/>
    </source>
</evidence>
<dbReference type="PROSITE" id="PS51199">
    <property type="entry name" value="SF4_HELICASE"/>
    <property type="match status" value="1"/>
</dbReference>
<dbReference type="SUPFAM" id="SSF48024">
    <property type="entry name" value="N-terminal domain of DnaB helicase"/>
    <property type="match status" value="1"/>
</dbReference>
<dbReference type="SUPFAM" id="SSF52540">
    <property type="entry name" value="P-loop containing nucleoside triphosphate hydrolases"/>
    <property type="match status" value="1"/>
</dbReference>
<reference evidence="15 16" key="1">
    <citation type="submission" date="2024-09" db="EMBL/GenBank/DDBJ databases">
        <authorList>
            <person name="Sun Q."/>
            <person name="Mori K."/>
        </authorList>
    </citation>
    <scope>NUCLEOTIDE SEQUENCE [LARGE SCALE GENOMIC DNA]</scope>
    <source>
        <strain evidence="15 16">JCM 15389</strain>
    </source>
</reference>
<evidence type="ECO:0000256" key="4">
    <source>
        <dbReference type="ARBA" id="ARBA00022741"/>
    </source>
</evidence>
<dbReference type="NCBIfam" id="NF004384">
    <property type="entry name" value="PRK05748.1"/>
    <property type="match status" value="1"/>
</dbReference>
<dbReference type="InterPro" id="IPR007692">
    <property type="entry name" value="DNA_helicase_DnaB"/>
</dbReference>
<dbReference type="GO" id="GO:0016787">
    <property type="term" value="F:hydrolase activity"/>
    <property type="evidence" value="ECO:0007669"/>
    <property type="project" value="UniProtKB-KW"/>
</dbReference>
<evidence type="ECO:0000256" key="2">
    <source>
        <dbReference type="ARBA" id="ARBA00022515"/>
    </source>
</evidence>
<dbReference type="PANTHER" id="PTHR30153">
    <property type="entry name" value="REPLICATIVE DNA HELICASE DNAB"/>
    <property type="match status" value="1"/>
</dbReference>
<dbReference type="CDD" id="cd00984">
    <property type="entry name" value="DnaB_C"/>
    <property type="match status" value="1"/>
</dbReference>
<dbReference type="Gene3D" id="3.40.50.300">
    <property type="entry name" value="P-loop containing nucleotide triphosphate hydrolases"/>
    <property type="match status" value="1"/>
</dbReference>
<evidence type="ECO:0000256" key="5">
    <source>
        <dbReference type="ARBA" id="ARBA00022801"/>
    </source>
</evidence>